<dbReference type="PANTHER" id="PTHR42852">
    <property type="entry name" value="THIOL:DISULFIDE INTERCHANGE PROTEIN DSBE"/>
    <property type="match status" value="1"/>
</dbReference>
<dbReference type="PANTHER" id="PTHR42852:SF6">
    <property type="entry name" value="THIOL:DISULFIDE INTERCHANGE PROTEIN DSBE"/>
    <property type="match status" value="1"/>
</dbReference>
<keyword evidence="3" id="KW-0812">Transmembrane</keyword>
<evidence type="ECO:0000256" key="6">
    <source>
        <dbReference type="SAM" id="MobiDB-lite"/>
    </source>
</evidence>
<dbReference type="InterPro" id="IPR000866">
    <property type="entry name" value="AhpC/TSA"/>
</dbReference>
<dbReference type="InterPro" id="IPR013766">
    <property type="entry name" value="Thioredoxin_domain"/>
</dbReference>
<evidence type="ECO:0000256" key="5">
    <source>
        <dbReference type="ARBA" id="ARBA00023284"/>
    </source>
</evidence>
<keyword evidence="3" id="KW-0735">Signal-anchor</keyword>
<evidence type="ECO:0000259" key="7">
    <source>
        <dbReference type="PROSITE" id="PS51352"/>
    </source>
</evidence>
<accession>I4EUI1</accession>
<feature type="domain" description="Thioredoxin" evidence="7">
    <location>
        <begin position="33"/>
        <end position="174"/>
    </location>
</feature>
<evidence type="ECO:0000313" key="9">
    <source>
        <dbReference type="Proteomes" id="UP000006461"/>
    </source>
</evidence>
<comment type="subcellular location">
    <subcellularLocation>
        <location evidence="1">Cell envelope</location>
    </subcellularLocation>
</comment>
<dbReference type="GO" id="GO:0030313">
    <property type="term" value="C:cell envelope"/>
    <property type="evidence" value="ECO:0007669"/>
    <property type="project" value="UniProtKB-SubCell"/>
</dbReference>
<dbReference type="OMA" id="KWLAEFH"/>
<dbReference type="GO" id="GO:0016491">
    <property type="term" value="F:oxidoreductase activity"/>
    <property type="evidence" value="ECO:0007669"/>
    <property type="project" value="InterPro"/>
</dbReference>
<keyword evidence="2" id="KW-0201">Cytochrome c-type biogenesis</keyword>
<evidence type="ECO:0000256" key="2">
    <source>
        <dbReference type="ARBA" id="ARBA00022748"/>
    </source>
</evidence>
<keyword evidence="9" id="KW-1185">Reference proteome</keyword>
<dbReference type="SUPFAM" id="SSF52833">
    <property type="entry name" value="Thioredoxin-like"/>
    <property type="match status" value="1"/>
</dbReference>
<dbReference type="eggNOG" id="COG0526">
    <property type="taxonomic scope" value="Bacteria"/>
</dbReference>
<dbReference type="GO" id="GO:0016209">
    <property type="term" value="F:antioxidant activity"/>
    <property type="evidence" value="ECO:0007669"/>
    <property type="project" value="InterPro"/>
</dbReference>
<dbReference type="Gene3D" id="3.40.30.10">
    <property type="entry name" value="Glutaredoxin"/>
    <property type="match status" value="1"/>
</dbReference>
<protein>
    <submittedName>
        <fullName evidence="8">Thioredoxin of cytochrome c-type biogenesis</fullName>
    </submittedName>
</protein>
<dbReference type="GO" id="GO:0017004">
    <property type="term" value="P:cytochrome complex assembly"/>
    <property type="evidence" value="ECO:0007669"/>
    <property type="project" value="UniProtKB-KW"/>
</dbReference>
<dbReference type="PROSITE" id="PS51352">
    <property type="entry name" value="THIOREDOXIN_2"/>
    <property type="match status" value="1"/>
</dbReference>
<feature type="region of interest" description="Disordered" evidence="6">
    <location>
        <begin position="177"/>
        <end position="196"/>
    </location>
</feature>
<reference evidence="8 9" key="1">
    <citation type="journal article" date="2012" name="J. Bacteriol.">
        <title>Genome Sequence of Radiation-Resistant Modestobacter marinus Strain BC501, a Representative Actinobacterium That Thrives on Calcareous Stone Surfaces.</title>
        <authorList>
            <person name="Normand P."/>
            <person name="Gury J."/>
            <person name="Pujic P."/>
            <person name="Chouaia B."/>
            <person name="Crotti E."/>
            <person name="Brusetti L."/>
            <person name="Daffonchio D."/>
            <person name="Vacherie B."/>
            <person name="Barbe V."/>
            <person name="Medigue C."/>
            <person name="Calteau A."/>
            <person name="Ghodhbane-Gtari F."/>
            <person name="Essoussi I."/>
            <person name="Nouioui I."/>
            <person name="Abbassi-Ghozzi I."/>
            <person name="Gtari M."/>
        </authorList>
    </citation>
    <scope>NUCLEOTIDE SEQUENCE [LARGE SCALE GENOMIC DNA]</scope>
    <source>
        <strain evidence="9">BC 501</strain>
    </source>
</reference>
<dbReference type="InterPro" id="IPR050553">
    <property type="entry name" value="Thioredoxin_ResA/DsbE_sf"/>
</dbReference>
<evidence type="ECO:0000256" key="3">
    <source>
        <dbReference type="ARBA" id="ARBA00022968"/>
    </source>
</evidence>
<dbReference type="EMBL" id="FO203431">
    <property type="protein sequence ID" value="CCH87044.1"/>
    <property type="molecule type" value="Genomic_DNA"/>
</dbReference>
<proteinExistence type="predicted"/>
<dbReference type="STRING" id="477641.MODMU_1600"/>
<evidence type="ECO:0000256" key="1">
    <source>
        <dbReference type="ARBA" id="ARBA00004196"/>
    </source>
</evidence>
<dbReference type="InterPro" id="IPR036249">
    <property type="entry name" value="Thioredoxin-like_sf"/>
</dbReference>
<dbReference type="PATRIC" id="fig|477641.3.peg.1517"/>
<keyword evidence="4" id="KW-1015">Disulfide bond</keyword>
<dbReference type="Proteomes" id="UP000006461">
    <property type="component" value="Chromosome"/>
</dbReference>
<sequence length="196" mass="20564">MRLVALAVVALVIGVAAVLGSRIQQDPTLVDSPLIGRAAPDLTLPDLEGSGAVSLSDLRGQVVVVNFWASWCVPCRNEHPVLVAANDAYKDAGVTFVGVDFQDRQESAVAFLDELGRGEGYRYVTDPGSRAALEFGVYGVPETFFIDRTGTIVAKITGESDSGLLAEVLDAILAGREPRSRTGGTVQPGPGQDPIG</sequence>
<dbReference type="Pfam" id="PF00578">
    <property type="entry name" value="AhpC-TSA"/>
    <property type="match status" value="1"/>
</dbReference>
<dbReference type="HOGENOM" id="CLU_042529_19_0_11"/>
<dbReference type="AlphaFoldDB" id="I4EUI1"/>
<dbReference type="PROSITE" id="PS00194">
    <property type="entry name" value="THIOREDOXIN_1"/>
    <property type="match status" value="1"/>
</dbReference>
<keyword evidence="5" id="KW-0676">Redox-active center</keyword>
<evidence type="ECO:0000256" key="4">
    <source>
        <dbReference type="ARBA" id="ARBA00023157"/>
    </source>
</evidence>
<gene>
    <name evidence="8" type="ordered locus">MODMU_1600</name>
</gene>
<dbReference type="KEGG" id="mmar:MODMU_1600"/>
<evidence type="ECO:0000313" key="8">
    <source>
        <dbReference type="EMBL" id="CCH87044.1"/>
    </source>
</evidence>
<name>I4EUI1_MODI5</name>
<dbReference type="CDD" id="cd02966">
    <property type="entry name" value="TlpA_like_family"/>
    <property type="match status" value="1"/>
</dbReference>
<dbReference type="InterPro" id="IPR017937">
    <property type="entry name" value="Thioredoxin_CS"/>
</dbReference>
<organism evidence="8 9">
    <name type="scientific">Modestobacter italicus (strain DSM 44449 / CECT 9708 / BC 501)</name>
    <dbReference type="NCBI Taxonomy" id="2732864"/>
    <lineage>
        <taxon>Bacteria</taxon>
        <taxon>Bacillati</taxon>
        <taxon>Actinomycetota</taxon>
        <taxon>Actinomycetes</taxon>
        <taxon>Geodermatophilales</taxon>
        <taxon>Geodermatophilaceae</taxon>
        <taxon>Modestobacter</taxon>
    </lineage>
</organism>